<dbReference type="Proteomes" id="UP001189122">
    <property type="component" value="Unassembled WGS sequence"/>
</dbReference>
<gene>
    <name evidence="2" type="ORF">SI7747_09010993</name>
</gene>
<evidence type="ECO:0000313" key="3">
    <source>
        <dbReference type="Proteomes" id="UP001189122"/>
    </source>
</evidence>
<accession>A0A7I8J3M8</accession>
<name>A0A7I8J3M8_SPIIN</name>
<organism evidence="2">
    <name type="scientific">Spirodela intermedia</name>
    <name type="common">Intermediate duckweed</name>
    <dbReference type="NCBI Taxonomy" id="51605"/>
    <lineage>
        <taxon>Eukaryota</taxon>
        <taxon>Viridiplantae</taxon>
        <taxon>Streptophyta</taxon>
        <taxon>Embryophyta</taxon>
        <taxon>Tracheophyta</taxon>
        <taxon>Spermatophyta</taxon>
        <taxon>Magnoliopsida</taxon>
        <taxon>Liliopsida</taxon>
        <taxon>Araceae</taxon>
        <taxon>Lemnoideae</taxon>
        <taxon>Spirodela</taxon>
    </lineage>
</organism>
<protein>
    <submittedName>
        <fullName evidence="2">Uncharacterized protein</fullName>
    </submittedName>
</protein>
<reference evidence="2 3" key="1">
    <citation type="submission" date="2019-12" db="EMBL/GenBank/DDBJ databases">
        <authorList>
            <person name="Scholz U."/>
            <person name="Mascher M."/>
            <person name="Fiebig A."/>
        </authorList>
    </citation>
    <scope>NUCLEOTIDE SEQUENCE</scope>
</reference>
<proteinExistence type="predicted"/>
<dbReference type="EMBL" id="LR743596">
    <property type="protein sequence ID" value="CAA2625216.1"/>
    <property type="molecule type" value="Genomic_DNA"/>
</dbReference>
<evidence type="ECO:0000313" key="2">
    <source>
        <dbReference type="EMBL" id="CAA2625216.1"/>
    </source>
</evidence>
<keyword evidence="3" id="KW-1185">Reference proteome</keyword>
<evidence type="ECO:0000256" key="1">
    <source>
        <dbReference type="SAM" id="MobiDB-lite"/>
    </source>
</evidence>
<sequence>MVGQPARVMVSSNSSLRISTTLLTPCSPFAARPKTTGLPTWTHDKREKGLTITALAPRAKALKTSVPRRMPPSKRTGTDPATASATCQDLTMFACAPHNL</sequence>
<feature type="region of interest" description="Disordered" evidence="1">
    <location>
        <begin position="61"/>
        <end position="83"/>
    </location>
</feature>
<dbReference type="EMBL" id="CACRZD030000009">
    <property type="protein sequence ID" value="CAA6664603.1"/>
    <property type="molecule type" value="Genomic_DNA"/>
</dbReference>
<dbReference type="AlphaFoldDB" id="A0A7I8J3M8"/>